<name>A0A8J6A8N5_GALPY</name>
<evidence type="ECO:0000256" key="1">
    <source>
        <dbReference type="SAM" id="MobiDB-lite"/>
    </source>
</evidence>
<protein>
    <submittedName>
        <fullName evidence="2">Uncharacterized protein</fullName>
    </submittedName>
</protein>
<proteinExistence type="predicted"/>
<dbReference type="AlphaFoldDB" id="A0A8J6A8N5"/>
<evidence type="ECO:0000313" key="3">
    <source>
        <dbReference type="Proteomes" id="UP000700334"/>
    </source>
</evidence>
<reference evidence="2" key="1">
    <citation type="journal article" date="2021" name="Evol. Appl.">
        <title>The genome of the Pyrenean desman and the effects of bottlenecks and inbreeding on the genomic landscape of an endangered species.</title>
        <authorList>
            <person name="Escoda L."/>
            <person name="Castresana J."/>
        </authorList>
    </citation>
    <scope>NUCLEOTIDE SEQUENCE</scope>
    <source>
        <strain evidence="2">IBE-C5619</strain>
    </source>
</reference>
<dbReference type="EMBL" id="JAGFMF010011694">
    <property type="protein sequence ID" value="KAG8515983.1"/>
    <property type="molecule type" value="Genomic_DNA"/>
</dbReference>
<dbReference type="Proteomes" id="UP000700334">
    <property type="component" value="Unassembled WGS sequence"/>
</dbReference>
<gene>
    <name evidence="2" type="ORF">J0S82_007275</name>
</gene>
<keyword evidence="3" id="KW-1185">Reference proteome</keyword>
<organism evidence="2 3">
    <name type="scientific">Galemys pyrenaicus</name>
    <name type="common">Iberian desman</name>
    <name type="synonym">Pyrenean desman</name>
    <dbReference type="NCBI Taxonomy" id="202257"/>
    <lineage>
        <taxon>Eukaryota</taxon>
        <taxon>Metazoa</taxon>
        <taxon>Chordata</taxon>
        <taxon>Craniata</taxon>
        <taxon>Vertebrata</taxon>
        <taxon>Euteleostomi</taxon>
        <taxon>Mammalia</taxon>
        <taxon>Eutheria</taxon>
        <taxon>Laurasiatheria</taxon>
        <taxon>Eulipotyphla</taxon>
        <taxon>Talpidae</taxon>
        <taxon>Galemys</taxon>
    </lineage>
</organism>
<feature type="region of interest" description="Disordered" evidence="1">
    <location>
        <begin position="1"/>
        <end position="22"/>
    </location>
</feature>
<accession>A0A8J6A8N5</accession>
<comment type="caution">
    <text evidence="2">The sequence shown here is derived from an EMBL/GenBank/DDBJ whole genome shotgun (WGS) entry which is preliminary data.</text>
</comment>
<sequence>MEAANVISPGGVPGQGSKMHSKLKPLQALPHCRFLHATTSGITRIVRVGKRIRDQRVHPKAGPRVPTLLQNSNTPVQGEVMACADKQMEENKVDQGDRICIEIVGSDSTGAFLTKAMKNI</sequence>
<evidence type="ECO:0000313" key="2">
    <source>
        <dbReference type="EMBL" id="KAG8515983.1"/>
    </source>
</evidence>